<dbReference type="Pfam" id="PF00150">
    <property type="entry name" value="Cellulase"/>
    <property type="match status" value="1"/>
</dbReference>
<keyword evidence="4" id="KW-0732">Signal</keyword>
<keyword evidence="5 10" id="KW-0378">Hydrolase</keyword>
<comment type="subcellular location">
    <subcellularLocation>
        <location evidence="1">Secreted</location>
    </subcellularLocation>
</comment>
<evidence type="ECO:0000313" key="12">
    <source>
        <dbReference type="EMBL" id="KAL2063341.1"/>
    </source>
</evidence>
<accession>A0ABR4C0A1</accession>
<evidence type="ECO:0000256" key="7">
    <source>
        <dbReference type="ARBA" id="ARBA00023316"/>
    </source>
</evidence>
<dbReference type="SUPFAM" id="SSF51445">
    <property type="entry name" value="(Trans)glycosidases"/>
    <property type="match status" value="1"/>
</dbReference>
<dbReference type="PANTHER" id="PTHR31297">
    <property type="entry name" value="GLUCAN ENDO-1,6-BETA-GLUCOSIDASE B"/>
    <property type="match status" value="1"/>
</dbReference>
<dbReference type="InterPro" id="IPR050386">
    <property type="entry name" value="Glycosyl_hydrolase_5"/>
</dbReference>
<dbReference type="EMBL" id="JAZHXI010000015">
    <property type="protein sequence ID" value="KAL2063341.1"/>
    <property type="molecule type" value="Genomic_DNA"/>
</dbReference>
<reference evidence="12 13" key="1">
    <citation type="journal article" date="2024" name="Commun. Biol.">
        <title>Comparative genomic analysis of thermophilic fungi reveals convergent evolutionary adaptations and gene losses.</title>
        <authorList>
            <person name="Steindorff A.S."/>
            <person name="Aguilar-Pontes M.V."/>
            <person name="Robinson A.J."/>
            <person name="Andreopoulos B."/>
            <person name="LaButti K."/>
            <person name="Kuo A."/>
            <person name="Mondo S."/>
            <person name="Riley R."/>
            <person name="Otillar R."/>
            <person name="Haridas S."/>
            <person name="Lipzen A."/>
            <person name="Grimwood J."/>
            <person name="Schmutz J."/>
            <person name="Clum A."/>
            <person name="Reid I.D."/>
            <person name="Moisan M.C."/>
            <person name="Butler G."/>
            <person name="Nguyen T.T.M."/>
            <person name="Dewar K."/>
            <person name="Conant G."/>
            <person name="Drula E."/>
            <person name="Henrissat B."/>
            <person name="Hansel C."/>
            <person name="Singer S."/>
            <person name="Hutchinson M.I."/>
            <person name="de Vries R.P."/>
            <person name="Natvig D.O."/>
            <person name="Powell A.J."/>
            <person name="Tsang A."/>
            <person name="Grigoriev I.V."/>
        </authorList>
    </citation>
    <scope>NUCLEOTIDE SEQUENCE [LARGE SCALE GENOMIC DNA]</scope>
    <source>
        <strain evidence="12 13">CBS 494.80</strain>
    </source>
</reference>
<dbReference type="InterPro" id="IPR017853">
    <property type="entry name" value="GH"/>
</dbReference>
<dbReference type="EC" id="3.2.1.58" evidence="9"/>
<protein>
    <recommendedName>
        <fullName evidence="9">glucan 1,3-beta-glucosidase</fullName>
        <ecNumber evidence="9">3.2.1.58</ecNumber>
    </recommendedName>
</protein>
<evidence type="ECO:0000256" key="9">
    <source>
        <dbReference type="ARBA" id="ARBA00038929"/>
    </source>
</evidence>
<keyword evidence="13" id="KW-1185">Reference proteome</keyword>
<dbReference type="Proteomes" id="UP001595075">
    <property type="component" value="Unassembled WGS sequence"/>
</dbReference>
<comment type="catalytic activity">
    <reaction evidence="8">
        <text>Successive hydrolysis of beta-D-glucose units from the non-reducing ends of (1-&gt;3)-beta-D-glucans, releasing alpha-glucose.</text>
        <dbReference type="EC" id="3.2.1.58"/>
    </reaction>
</comment>
<keyword evidence="3" id="KW-0964">Secreted</keyword>
<feature type="domain" description="Glycoside hydrolase family 5" evidence="11">
    <location>
        <begin position="70"/>
        <end position="306"/>
    </location>
</feature>
<evidence type="ECO:0000256" key="2">
    <source>
        <dbReference type="ARBA" id="ARBA00005641"/>
    </source>
</evidence>
<evidence type="ECO:0000256" key="3">
    <source>
        <dbReference type="ARBA" id="ARBA00022525"/>
    </source>
</evidence>
<dbReference type="Gene3D" id="3.20.20.80">
    <property type="entry name" value="Glycosidases"/>
    <property type="match status" value="1"/>
</dbReference>
<proteinExistence type="inferred from homology"/>
<keyword evidence="7" id="KW-0961">Cell wall biogenesis/degradation</keyword>
<dbReference type="PANTHER" id="PTHR31297:SF1">
    <property type="entry name" value="GLUCAN 1,3-BETA-GLUCOSIDASE I_II-RELATED"/>
    <property type="match status" value="1"/>
</dbReference>
<sequence>MSQGTFVAQPGYMDWRKFKANGVNLGNWFCLERWMKPDLFLEHGKGAKDEWSLCENQGSNVGPILEKHYETFFTESDIDSFAAVGVNLLRIPTTYATWIVVPGSAHYHGNQLQILKRIATYAIEKYNMHVVLDLHSLPGGVNWLEIGEAIGHGDWFYSEKNLELSYKAVDAVVDFIQSSGHIASYTLAPVNEAVDNKDLRSFGTPLALSLKAAEWLVKYYLGTIKLVEAINPNIPIMLQDSFRDESFWAPQLPRSANIVIDTHSYYFIGRGLDLKSVPEAMVDDAKNAKGSGTFPVLIGEWSLEAELDNDFKLRKAVFDAGRYVFDKYVQGSCFWSAKVLCPDKVHGEGIKQDYWSYSHLIKDGVVQLVDPNFKYE</sequence>
<dbReference type="InterPro" id="IPR001547">
    <property type="entry name" value="Glyco_hydro_5"/>
</dbReference>
<evidence type="ECO:0000256" key="10">
    <source>
        <dbReference type="RuleBase" id="RU361153"/>
    </source>
</evidence>
<evidence type="ECO:0000256" key="6">
    <source>
        <dbReference type="ARBA" id="ARBA00023295"/>
    </source>
</evidence>
<evidence type="ECO:0000259" key="11">
    <source>
        <dbReference type="Pfam" id="PF00150"/>
    </source>
</evidence>
<name>A0ABR4C0A1_9HELO</name>
<evidence type="ECO:0000256" key="4">
    <source>
        <dbReference type="ARBA" id="ARBA00022729"/>
    </source>
</evidence>
<evidence type="ECO:0000256" key="8">
    <source>
        <dbReference type="ARBA" id="ARBA00036824"/>
    </source>
</evidence>
<evidence type="ECO:0000256" key="5">
    <source>
        <dbReference type="ARBA" id="ARBA00022801"/>
    </source>
</evidence>
<evidence type="ECO:0000313" key="13">
    <source>
        <dbReference type="Proteomes" id="UP001595075"/>
    </source>
</evidence>
<gene>
    <name evidence="12" type="ORF">VTL71DRAFT_5146</name>
</gene>
<comment type="similarity">
    <text evidence="2 10">Belongs to the glycosyl hydrolase 5 (cellulase A) family.</text>
</comment>
<evidence type="ECO:0000256" key="1">
    <source>
        <dbReference type="ARBA" id="ARBA00004613"/>
    </source>
</evidence>
<organism evidence="12 13">
    <name type="scientific">Oculimacula yallundae</name>
    <dbReference type="NCBI Taxonomy" id="86028"/>
    <lineage>
        <taxon>Eukaryota</taxon>
        <taxon>Fungi</taxon>
        <taxon>Dikarya</taxon>
        <taxon>Ascomycota</taxon>
        <taxon>Pezizomycotina</taxon>
        <taxon>Leotiomycetes</taxon>
        <taxon>Helotiales</taxon>
        <taxon>Ploettnerulaceae</taxon>
        <taxon>Oculimacula</taxon>
    </lineage>
</organism>
<keyword evidence="6 10" id="KW-0326">Glycosidase</keyword>
<comment type="caution">
    <text evidence="12">The sequence shown here is derived from an EMBL/GenBank/DDBJ whole genome shotgun (WGS) entry which is preliminary data.</text>
</comment>